<keyword evidence="1" id="KW-0812">Transmembrane</keyword>
<keyword evidence="1" id="KW-1133">Transmembrane helix</keyword>
<accession>A0ABZ3F208</accession>
<proteinExistence type="predicted"/>
<dbReference type="InterPro" id="IPR025699">
    <property type="entry name" value="ABC2_memb-like"/>
</dbReference>
<reference evidence="2 3" key="1">
    <citation type="submission" date="2024-02" db="EMBL/GenBank/DDBJ databases">
        <title>Bacterial strain from lacustrine sediment.</title>
        <authorList>
            <person name="Petit C."/>
            <person name="Fadhlaoui K."/>
        </authorList>
    </citation>
    <scope>NUCLEOTIDE SEQUENCE [LARGE SCALE GENOMIC DNA]</scope>
    <source>
        <strain evidence="2 3">IPX-CK</strain>
    </source>
</reference>
<dbReference type="RefSeq" id="WP_342759265.1">
    <property type="nucleotide sequence ID" value="NZ_CP146256.1"/>
</dbReference>
<feature type="transmembrane region" description="Helical" evidence="1">
    <location>
        <begin position="82"/>
        <end position="104"/>
    </location>
</feature>
<feature type="transmembrane region" description="Helical" evidence="1">
    <location>
        <begin position="110"/>
        <end position="133"/>
    </location>
</feature>
<dbReference type="Proteomes" id="UP001451571">
    <property type="component" value="Chromosome"/>
</dbReference>
<keyword evidence="1" id="KW-0472">Membrane</keyword>
<keyword evidence="3" id="KW-1185">Reference proteome</keyword>
<protein>
    <submittedName>
        <fullName evidence="2">ABC-2 transporter permease</fullName>
    </submittedName>
</protein>
<dbReference type="Pfam" id="PF13346">
    <property type="entry name" value="ABC2_membrane_5"/>
    <property type="match status" value="1"/>
</dbReference>
<evidence type="ECO:0000313" key="3">
    <source>
        <dbReference type="Proteomes" id="UP001451571"/>
    </source>
</evidence>
<name>A0ABZ3F208_9FIRM</name>
<organism evidence="2 3">
    <name type="scientific">Kineothrix sedimenti</name>
    <dbReference type="NCBI Taxonomy" id="3123317"/>
    <lineage>
        <taxon>Bacteria</taxon>
        <taxon>Bacillati</taxon>
        <taxon>Bacillota</taxon>
        <taxon>Clostridia</taxon>
        <taxon>Lachnospirales</taxon>
        <taxon>Lachnospiraceae</taxon>
        <taxon>Kineothrix</taxon>
    </lineage>
</organism>
<sequence length="143" mass="15986">MVKFYLDELAELLETPRHTDDSVSVSLGGQIALVGDAMVNTFGNIYQSLFWGYCFGFTLSISTVAFMYPILLKIGAEKNELILLLVCGFSIRIMLLTSFLLSLFNNGIKFSSLIDGITSVIISVLLFVLSYLLSVRIHRNKEF</sequence>
<evidence type="ECO:0000313" key="2">
    <source>
        <dbReference type="EMBL" id="XAH75695.1"/>
    </source>
</evidence>
<gene>
    <name evidence="2" type="ORF">V6984_08055</name>
</gene>
<feature type="transmembrane region" description="Helical" evidence="1">
    <location>
        <begin position="50"/>
        <end position="70"/>
    </location>
</feature>
<dbReference type="EMBL" id="CP146256">
    <property type="protein sequence ID" value="XAH75695.1"/>
    <property type="molecule type" value="Genomic_DNA"/>
</dbReference>
<evidence type="ECO:0000256" key="1">
    <source>
        <dbReference type="SAM" id="Phobius"/>
    </source>
</evidence>